<dbReference type="AlphaFoldDB" id="D3B2I8"/>
<sequence length="712" mass="82547">MEQNSIDKSLRNVLFINKALSRYIFSKVEELSKISEIDKQYSLQCFKYHQWLDVSDMILKYPYLLLDKLKHPIYRDSIAFALKDARVLGTGVIESACVAGNLEIVKLLWSQVDHDPLPLEGALETAIEYGHIDIVLYLHRHAISLGLPDGQRCSFKCILNRMAYNPNFIASWFRLWNKDKSEGHSAMLELFGGDDCNSELDCVKTMIDQLAKPSICHILFLGCSLFYQLAASYNYQYVAPFDNLDQQYMRDLFKDRSFLQQTFEVKAEITTILIMLSEEQKVPKSSAEVNMKIKHLLLQTTDLHLDLHTSDNWELIYLFLRSLIVTSSDTGYLDRMIELEMSLPDIGHNQLRKIMKQAGHSRYLVYGYSDLVQLRIILDQSIDNPFIVDFSELLLHLVSKTNPNIIVAEYLLDQLLTINPEIVGHVLNSRVELHLESRDSFLFIFNRFNDLNSNLSLSVQTIMNIFNHHGLYEELVELCESIITKEGWFVMFEKVVFTSTVHDWRYHHIMSLLSSIAPTISYDEISNRIHQSITFTSNNFRHLKVLSDRNLRQNPIGVILNTEKMGAFGNVETYQLLKDLQSDLSIKIMVPSWEYNVFYYAHAHGNHKWIEYIGLEDSEFSCSTSQFRSYEEWLGESLIEIPPKKSRKFVKHLQNLFGSSNFDMKSNKQTTFELSNSSSFSQSPFFSQTTNSVQSVNSPYYNWGNNTSNRFR</sequence>
<protein>
    <recommendedName>
        <fullName evidence="3">Ankyrin repeat-containing protein</fullName>
    </recommendedName>
</protein>
<comment type="caution">
    <text evidence="1">The sequence shown here is derived from an EMBL/GenBank/DDBJ whole genome shotgun (WGS) entry which is preliminary data.</text>
</comment>
<name>D3B2I8_HETP5</name>
<gene>
    <name evidence="1" type="ORF">PPL_02601</name>
</gene>
<dbReference type="EMBL" id="ADBJ01000010">
    <property type="protein sequence ID" value="EFA83536.1"/>
    <property type="molecule type" value="Genomic_DNA"/>
</dbReference>
<keyword evidence="2" id="KW-1185">Reference proteome</keyword>
<dbReference type="InParanoid" id="D3B2I8"/>
<dbReference type="Proteomes" id="UP000001396">
    <property type="component" value="Unassembled WGS sequence"/>
</dbReference>
<dbReference type="SUPFAM" id="SSF140860">
    <property type="entry name" value="Pseudo ankyrin repeat-like"/>
    <property type="match status" value="1"/>
</dbReference>
<proteinExistence type="predicted"/>
<dbReference type="GeneID" id="31358124"/>
<reference evidence="1 2" key="1">
    <citation type="journal article" date="2011" name="Genome Res.">
        <title>Phylogeny-wide analysis of social amoeba genomes highlights ancient origins for complex intercellular communication.</title>
        <authorList>
            <person name="Heidel A.J."/>
            <person name="Lawal H.M."/>
            <person name="Felder M."/>
            <person name="Schilde C."/>
            <person name="Helps N.R."/>
            <person name="Tunggal B."/>
            <person name="Rivero F."/>
            <person name="John U."/>
            <person name="Schleicher M."/>
            <person name="Eichinger L."/>
            <person name="Platzer M."/>
            <person name="Noegel A.A."/>
            <person name="Schaap P."/>
            <person name="Gloeckner G."/>
        </authorList>
    </citation>
    <scope>NUCLEOTIDE SEQUENCE [LARGE SCALE GENOMIC DNA]</scope>
    <source>
        <strain evidence="2">ATCC 26659 / Pp 5 / PN500</strain>
    </source>
</reference>
<accession>D3B2I8</accession>
<evidence type="ECO:0000313" key="1">
    <source>
        <dbReference type="EMBL" id="EFA83536.1"/>
    </source>
</evidence>
<dbReference type="RefSeq" id="XP_020435653.1">
    <property type="nucleotide sequence ID" value="XM_020573581.1"/>
</dbReference>
<evidence type="ECO:0008006" key="3">
    <source>
        <dbReference type="Google" id="ProtNLM"/>
    </source>
</evidence>
<organism evidence="1 2">
    <name type="scientific">Heterostelium pallidum (strain ATCC 26659 / Pp 5 / PN500)</name>
    <name type="common">Cellular slime mold</name>
    <name type="synonym">Polysphondylium pallidum</name>
    <dbReference type="NCBI Taxonomy" id="670386"/>
    <lineage>
        <taxon>Eukaryota</taxon>
        <taxon>Amoebozoa</taxon>
        <taxon>Evosea</taxon>
        <taxon>Eumycetozoa</taxon>
        <taxon>Dictyostelia</taxon>
        <taxon>Acytosteliales</taxon>
        <taxon>Acytosteliaceae</taxon>
        <taxon>Heterostelium</taxon>
    </lineage>
</organism>
<evidence type="ECO:0000313" key="2">
    <source>
        <dbReference type="Proteomes" id="UP000001396"/>
    </source>
</evidence>